<dbReference type="EMBL" id="CYGX02000005">
    <property type="protein sequence ID" value="SIT35492.1"/>
    <property type="molecule type" value="Genomic_DNA"/>
</dbReference>
<keyword evidence="2" id="KW-1185">Reference proteome</keyword>
<evidence type="ECO:0000313" key="2">
    <source>
        <dbReference type="Proteomes" id="UP000187012"/>
    </source>
</evidence>
<sequence>MSAEICADLDRGSNYWRLLAVWDAAKYRKQRVGSKEEFRQSARGCIPLNSEVLTSAN</sequence>
<accession>A0A1N7RK72</accession>
<evidence type="ECO:0000313" key="1">
    <source>
        <dbReference type="EMBL" id="SIT35492.1"/>
    </source>
</evidence>
<protein>
    <submittedName>
        <fullName evidence="1">Uncharacterized protein</fullName>
    </submittedName>
</protein>
<dbReference type="Proteomes" id="UP000187012">
    <property type="component" value="Unassembled WGS sequence"/>
</dbReference>
<reference evidence="1 2" key="1">
    <citation type="submission" date="2016-12" db="EMBL/GenBank/DDBJ databases">
        <authorList>
            <person name="Song W.-J."/>
            <person name="Kurnit D.M."/>
        </authorList>
    </citation>
    <scope>NUCLEOTIDE SEQUENCE [LARGE SCALE GENOMIC DNA]</scope>
    <source>
        <strain evidence="1 2">STM7296</strain>
    </source>
</reference>
<gene>
    <name evidence="1" type="ORF">BN2475_50054</name>
</gene>
<dbReference type="AlphaFoldDB" id="A0A1N7RK72"/>
<proteinExistence type="predicted"/>
<organism evidence="1 2">
    <name type="scientific">Paraburkholderia ribeironis</name>
    <dbReference type="NCBI Taxonomy" id="1247936"/>
    <lineage>
        <taxon>Bacteria</taxon>
        <taxon>Pseudomonadati</taxon>
        <taxon>Pseudomonadota</taxon>
        <taxon>Betaproteobacteria</taxon>
        <taxon>Burkholderiales</taxon>
        <taxon>Burkholderiaceae</taxon>
        <taxon>Paraburkholderia</taxon>
    </lineage>
</organism>
<name>A0A1N7RK72_9BURK</name>